<evidence type="ECO:0000313" key="13">
    <source>
        <dbReference type="EMBL" id="BBB27147.1"/>
    </source>
</evidence>
<dbReference type="OrthoDB" id="9809485at2"/>
<keyword evidence="1 10" id="KW-0963">Cytoplasm</keyword>
<dbReference type="KEGG" id="ajp:AMJAP_2559"/>
<dbReference type="EC" id="3.6.1.-" evidence="10"/>
<feature type="domain" description="EngC GTPase" evidence="11">
    <location>
        <begin position="101"/>
        <end position="248"/>
    </location>
</feature>
<evidence type="ECO:0000313" key="14">
    <source>
        <dbReference type="Proteomes" id="UP000595663"/>
    </source>
</evidence>
<dbReference type="NCBIfam" id="TIGR00157">
    <property type="entry name" value="ribosome small subunit-dependent GTPase A"/>
    <property type="match status" value="1"/>
</dbReference>
<keyword evidence="9 10" id="KW-0342">GTP-binding</keyword>
<feature type="binding site" evidence="10">
    <location>
        <begin position="192"/>
        <end position="200"/>
    </location>
    <ligand>
        <name>GTP</name>
        <dbReference type="ChEBI" id="CHEBI:37565"/>
    </ligand>
</feature>
<feature type="binding site" evidence="10">
    <location>
        <position position="280"/>
    </location>
    <ligand>
        <name>Zn(2+)</name>
        <dbReference type="ChEBI" id="CHEBI:29105"/>
    </ligand>
</feature>
<keyword evidence="5 10" id="KW-0547">Nucleotide-binding</keyword>
<evidence type="ECO:0000256" key="6">
    <source>
        <dbReference type="ARBA" id="ARBA00022801"/>
    </source>
</evidence>
<dbReference type="GO" id="GO:0005525">
    <property type="term" value="F:GTP binding"/>
    <property type="evidence" value="ECO:0007669"/>
    <property type="project" value="UniProtKB-UniRule"/>
</dbReference>
<comment type="function">
    <text evidence="10">One of several proteins that assist in the late maturation steps of the functional core of the 30S ribosomal subunit. Helps release RbfA from mature subunits. May play a role in the assembly of ribosomal proteins into the subunit. Circularly permuted GTPase that catalyzes slow GTP hydrolysis, GTPase activity is stimulated by the 30S ribosomal subunit.</text>
</comment>
<dbReference type="GO" id="GO:0005737">
    <property type="term" value="C:cytoplasm"/>
    <property type="evidence" value="ECO:0007669"/>
    <property type="project" value="UniProtKB-SubCell"/>
</dbReference>
<dbReference type="InterPro" id="IPR004881">
    <property type="entry name" value="Ribosome_biogen_GTPase_RsgA"/>
</dbReference>
<dbReference type="CDD" id="cd01854">
    <property type="entry name" value="YjeQ_EngC"/>
    <property type="match status" value="1"/>
</dbReference>
<proteinExistence type="inferred from homology"/>
<evidence type="ECO:0000259" key="12">
    <source>
        <dbReference type="PROSITE" id="PS51721"/>
    </source>
</evidence>
<evidence type="ECO:0000256" key="9">
    <source>
        <dbReference type="ARBA" id="ARBA00023134"/>
    </source>
</evidence>
<dbReference type="InterPro" id="IPR010914">
    <property type="entry name" value="RsgA_GTPase_dom"/>
</dbReference>
<dbReference type="PANTHER" id="PTHR32120">
    <property type="entry name" value="SMALL RIBOSOMAL SUBUNIT BIOGENESIS GTPASE RSGA"/>
    <property type="match status" value="1"/>
</dbReference>
<keyword evidence="6 10" id="KW-0378">Hydrolase</keyword>
<reference evidence="13 14" key="1">
    <citation type="journal article" date="2008" name="Int. J. Syst. Evol. Microbiol.">
        <title>Amphritea japonica sp. nov. and Amphritea balenae sp. nov., isolated from the sediment adjacent to sperm whale carcasses off Kagoshima, Japan.</title>
        <authorList>
            <person name="Miyazaki M."/>
            <person name="Nogi Y."/>
            <person name="Fujiwara Y."/>
            <person name="Kawato M."/>
            <person name="Nagahama T."/>
            <person name="Kubokawa K."/>
            <person name="Horikoshi K."/>
        </authorList>
    </citation>
    <scope>NUCLEOTIDE SEQUENCE [LARGE SCALE GENOMIC DNA]</scope>
    <source>
        <strain evidence="13 14">ATCC BAA-1530</strain>
    </source>
</reference>
<evidence type="ECO:0000259" key="11">
    <source>
        <dbReference type="PROSITE" id="PS50936"/>
    </source>
</evidence>
<comment type="similarity">
    <text evidence="10">Belongs to the TRAFAC class YlqF/YawG GTPase family. RsgA subfamily.</text>
</comment>
<dbReference type="GO" id="GO:0046872">
    <property type="term" value="F:metal ion binding"/>
    <property type="evidence" value="ECO:0007669"/>
    <property type="project" value="UniProtKB-KW"/>
</dbReference>
<name>A0A7R6PII2_9GAMM</name>
<keyword evidence="4 10" id="KW-0699">rRNA-binding</keyword>
<dbReference type="Gene3D" id="3.40.50.300">
    <property type="entry name" value="P-loop containing nucleotide triphosphate hydrolases"/>
    <property type="match status" value="1"/>
</dbReference>
<dbReference type="Gene3D" id="1.10.40.50">
    <property type="entry name" value="Probable gtpase engc, domain 3"/>
    <property type="match status" value="1"/>
</dbReference>
<evidence type="ECO:0000256" key="3">
    <source>
        <dbReference type="ARBA" id="ARBA00022723"/>
    </source>
</evidence>
<feature type="binding site" evidence="10">
    <location>
        <position position="278"/>
    </location>
    <ligand>
        <name>Zn(2+)</name>
        <dbReference type="ChEBI" id="CHEBI:29105"/>
    </ligand>
</feature>
<comment type="subcellular location">
    <subcellularLocation>
        <location evidence="10">Cytoplasm</location>
    </subcellularLocation>
</comment>
<evidence type="ECO:0000256" key="7">
    <source>
        <dbReference type="ARBA" id="ARBA00022833"/>
    </source>
</evidence>
<dbReference type="HAMAP" id="MF_01820">
    <property type="entry name" value="GTPase_RsgA"/>
    <property type="match status" value="1"/>
</dbReference>
<dbReference type="InterPro" id="IPR027417">
    <property type="entry name" value="P-loop_NTPase"/>
</dbReference>
<keyword evidence="14" id="KW-1185">Reference proteome</keyword>
<evidence type="ECO:0000256" key="2">
    <source>
        <dbReference type="ARBA" id="ARBA00022517"/>
    </source>
</evidence>
<dbReference type="PROSITE" id="PS50936">
    <property type="entry name" value="ENGC_GTPASE"/>
    <property type="match status" value="1"/>
</dbReference>
<dbReference type="PANTHER" id="PTHR32120:SF10">
    <property type="entry name" value="SMALL RIBOSOMAL SUBUNIT BIOGENESIS GTPASE RSGA"/>
    <property type="match status" value="1"/>
</dbReference>
<dbReference type="Pfam" id="PF03193">
    <property type="entry name" value="RsgA_GTPase"/>
    <property type="match status" value="1"/>
</dbReference>
<dbReference type="RefSeq" id="WP_019620042.1">
    <property type="nucleotide sequence ID" value="NZ_AP014545.1"/>
</dbReference>
<evidence type="ECO:0000256" key="1">
    <source>
        <dbReference type="ARBA" id="ARBA00022490"/>
    </source>
</evidence>
<keyword evidence="2 10" id="KW-0690">Ribosome biogenesis</keyword>
<feature type="binding site" evidence="10">
    <location>
        <begin position="140"/>
        <end position="143"/>
    </location>
    <ligand>
        <name>GTP</name>
        <dbReference type="ChEBI" id="CHEBI:37565"/>
    </ligand>
</feature>
<dbReference type="EMBL" id="AP014545">
    <property type="protein sequence ID" value="BBB27147.1"/>
    <property type="molecule type" value="Genomic_DNA"/>
</dbReference>
<dbReference type="GO" id="GO:0003924">
    <property type="term" value="F:GTPase activity"/>
    <property type="evidence" value="ECO:0007669"/>
    <property type="project" value="UniProtKB-UniRule"/>
</dbReference>
<feature type="binding site" evidence="10">
    <location>
        <position position="286"/>
    </location>
    <ligand>
        <name>Zn(2+)</name>
        <dbReference type="ChEBI" id="CHEBI:29105"/>
    </ligand>
</feature>
<feature type="domain" description="CP-type G" evidence="12">
    <location>
        <begin position="95"/>
        <end position="250"/>
    </location>
</feature>
<comment type="cofactor">
    <cofactor evidence="10">
        <name>Zn(2+)</name>
        <dbReference type="ChEBI" id="CHEBI:29105"/>
    </cofactor>
    <text evidence="10">Binds 1 zinc ion per subunit.</text>
</comment>
<protein>
    <recommendedName>
        <fullName evidence="10">Small ribosomal subunit biogenesis GTPase RsgA</fullName>
        <ecNumber evidence="10">3.6.1.-</ecNumber>
    </recommendedName>
</protein>
<dbReference type="GO" id="GO:0019843">
    <property type="term" value="F:rRNA binding"/>
    <property type="evidence" value="ECO:0007669"/>
    <property type="project" value="UniProtKB-KW"/>
</dbReference>
<sequence length="347" mass="38384">MTTIYSLSQLGWSPFFQQQLSLEECTQYLPARVIAQHRSHLELYSEQGQRRLPHTSKIPALTVGDWVLLHEDGTFYRLLERLSRFSRKASGSKVSEQLIASNIDTVFITTSLNQDFSLNRIERYLALIKEAGADAVVVLTKPDLCDDPGSYLQQVQALDPLLMVEVVNGLDVSSAKVLLPWCRSGNSVAVLGSSGVGKSTLVNALLGESTQQTAAARSADDKGRHTTTSRTLHLMPGGGVLLDTPGMRELQLTDCEAGLEEAFADISALIEQCRYSDCQHNSEPGCAVQSALKASQIDQRRLSNYLKLMREQAHNSASLAEKREKDRALGRFYRSVQNESRKRKKGS</sequence>
<keyword evidence="8 10" id="KW-0694">RNA-binding</keyword>
<dbReference type="SUPFAM" id="SSF52540">
    <property type="entry name" value="P-loop containing nucleoside triphosphate hydrolases"/>
    <property type="match status" value="1"/>
</dbReference>
<dbReference type="AlphaFoldDB" id="A0A7R6PII2"/>
<evidence type="ECO:0000256" key="5">
    <source>
        <dbReference type="ARBA" id="ARBA00022741"/>
    </source>
</evidence>
<organism evidence="13 14">
    <name type="scientific">Amphritea japonica ATCC BAA-1530</name>
    <dbReference type="NCBI Taxonomy" id="1278309"/>
    <lineage>
        <taxon>Bacteria</taxon>
        <taxon>Pseudomonadati</taxon>
        <taxon>Pseudomonadota</taxon>
        <taxon>Gammaproteobacteria</taxon>
        <taxon>Oceanospirillales</taxon>
        <taxon>Oceanospirillaceae</taxon>
        <taxon>Amphritea</taxon>
    </lineage>
</organism>
<keyword evidence="7 10" id="KW-0862">Zinc</keyword>
<gene>
    <name evidence="10" type="primary">rsgA</name>
    <name evidence="13" type="ORF">AMJAP_2559</name>
</gene>
<evidence type="ECO:0000256" key="10">
    <source>
        <dbReference type="HAMAP-Rule" id="MF_01820"/>
    </source>
</evidence>
<comment type="subunit">
    <text evidence="10">Monomer. Associates with 30S ribosomal subunit, binds 16S rRNA.</text>
</comment>
<keyword evidence="3 10" id="KW-0479">Metal-binding</keyword>
<evidence type="ECO:0000256" key="8">
    <source>
        <dbReference type="ARBA" id="ARBA00022884"/>
    </source>
</evidence>
<dbReference type="GO" id="GO:0042274">
    <property type="term" value="P:ribosomal small subunit biogenesis"/>
    <property type="evidence" value="ECO:0007669"/>
    <property type="project" value="UniProtKB-UniRule"/>
</dbReference>
<feature type="binding site" evidence="10">
    <location>
        <position position="273"/>
    </location>
    <ligand>
        <name>Zn(2+)</name>
        <dbReference type="ChEBI" id="CHEBI:29105"/>
    </ligand>
</feature>
<dbReference type="PROSITE" id="PS51721">
    <property type="entry name" value="G_CP"/>
    <property type="match status" value="1"/>
</dbReference>
<dbReference type="Proteomes" id="UP000595663">
    <property type="component" value="Chromosome"/>
</dbReference>
<accession>A0A7R6PII2</accession>
<evidence type="ECO:0000256" key="4">
    <source>
        <dbReference type="ARBA" id="ARBA00022730"/>
    </source>
</evidence>
<dbReference type="InterPro" id="IPR030378">
    <property type="entry name" value="G_CP_dom"/>
</dbReference>